<comment type="caution">
    <text evidence="1">The sequence shown here is derived from an EMBL/GenBank/DDBJ whole genome shotgun (WGS) entry which is preliminary data.</text>
</comment>
<proteinExistence type="predicted"/>
<dbReference type="AlphaFoldDB" id="A0A0F9G269"/>
<sequence>GMRISIRCAKVKILMSDSGDDGIVVVLDEVNEEDLMAANSMVCKRKLFDIEEIDELKFPEELGL</sequence>
<organism evidence="1">
    <name type="scientific">marine sediment metagenome</name>
    <dbReference type="NCBI Taxonomy" id="412755"/>
    <lineage>
        <taxon>unclassified sequences</taxon>
        <taxon>metagenomes</taxon>
        <taxon>ecological metagenomes</taxon>
    </lineage>
</organism>
<gene>
    <name evidence="1" type="ORF">LCGC14_1963680</name>
</gene>
<reference evidence="1" key="1">
    <citation type="journal article" date="2015" name="Nature">
        <title>Complex archaea that bridge the gap between prokaryotes and eukaryotes.</title>
        <authorList>
            <person name="Spang A."/>
            <person name="Saw J.H."/>
            <person name="Jorgensen S.L."/>
            <person name="Zaremba-Niedzwiedzka K."/>
            <person name="Martijn J."/>
            <person name="Lind A.E."/>
            <person name="van Eijk R."/>
            <person name="Schleper C."/>
            <person name="Guy L."/>
            <person name="Ettema T.J."/>
        </authorList>
    </citation>
    <scope>NUCLEOTIDE SEQUENCE</scope>
</reference>
<feature type="non-terminal residue" evidence="1">
    <location>
        <position position="1"/>
    </location>
</feature>
<protein>
    <submittedName>
        <fullName evidence="1">Uncharacterized protein</fullName>
    </submittedName>
</protein>
<name>A0A0F9G269_9ZZZZ</name>
<dbReference type="EMBL" id="LAZR01021670">
    <property type="protein sequence ID" value="KKL84546.1"/>
    <property type="molecule type" value="Genomic_DNA"/>
</dbReference>
<accession>A0A0F9G269</accession>
<evidence type="ECO:0000313" key="1">
    <source>
        <dbReference type="EMBL" id="KKL84546.1"/>
    </source>
</evidence>